<protein>
    <submittedName>
        <fullName evidence="14">Protein involved in gliding motility GldE</fullName>
    </submittedName>
</protein>
<feature type="transmembrane region" description="Helical" evidence="11">
    <location>
        <begin position="91"/>
        <end position="115"/>
    </location>
</feature>
<dbReference type="FunFam" id="3.10.580.10:FF:000002">
    <property type="entry name" value="Magnesium/cobalt efflux protein CorC"/>
    <property type="match status" value="1"/>
</dbReference>
<proteinExistence type="inferred from homology"/>
<keyword evidence="15" id="KW-1185">Reference proteome</keyword>
<comment type="subcellular location">
    <subcellularLocation>
        <location evidence="1">Cell membrane</location>
        <topology evidence="1">Multi-pass membrane protein</topology>
    </subcellularLocation>
</comment>
<reference evidence="14 15" key="1">
    <citation type="submission" date="2018-02" db="EMBL/GenBank/DDBJ databases">
        <title>Genomic Encyclopedia of Archaeal and Bacterial Type Strains, Phase II (KMG-II): from individual species to whole genera.</title>
        <authorList>
            <person name="Goeker M."/>
        </authorList>
    </citation>
    <scope>NUCLEOTIDE SEQUENCE [LARGE SCALE GENOMIC DNA]</scope>
    <source>
        <strain evidence="14 15">DSM 29526</strain>
    </source>
</reference>
<keyword evidence="5" id="KW-0677">Repeat</keyword>
<dbReference type="RefSeq" id="WP_245911561.1">
    <property type="nucleotide sequence ID" value="NZ_PTJC01000007.1"/>
</dbReference>
<dbReference type="Gene3D" id="3.10.580.10">
    <property type="entry name" value="CBS-domain"/>
    <property type="match status" value="1"/>
</dbReference>
<keyword evidence="3" id="KW-1003">Cell membrane</keyword>
<dbReference type="Pfam" id="PF01595">
    <property type="entry name" value="CNNM"/>
    <property type="match status" value="1"/>
</dbReference>
<dbReference type="InterPro" id="IPR016169">
    <property type="entry name" value="FAD-bd_PCMH_sub2"/>
</dbReference>
<dbReference type="InterPro" id="IPR046342">
    <property type="entry name" value="CBS_dom_sf"/>
</dbReference>
<evidence type="ECO:0000256" key="11">
    <source>
        <dbReference type="SAM" id="Phobius"/>
    </source>
</evidence>
<dbReference type="InterPro" id="IPR000644">
    <property type="entry name" value="CBS_dom"/>
</dbReference>
<accession>A0A2S6I0X4</accession>
<evidence type="ECO:0000256" key="8">
    <source>
        <dbReference type="ARBA" id="ARBA00023136"/>
    </source>
</evidence>
<dbReference type="PROSITE" id="PS51371">
    <property type="entry name" value="CBS"/>
    <property type="match status" value="2"/>
</dbReference>
<dbReference type="InterPro" id="IPR002550">
    <property type="entry name" value="CNNM"/>
</dbReference>
<feature type="domain" description="CNNM transmembrane" evidence="13">
    <location>
        <begin position="32"/>
        <end position="247"/>
    </location>
</feature>
<evidence type="ECO:0000259" key="12">
    <source>
        <dbReference type="PROSITE" id="PS51371"/>
    </source>
</evidence>
<evidence type="ECO:0000256" key="9">
    <source>
        <dbReference type="PROSITE-ProRule" id="PRU00703"/>
    </source>
</evidence>
<evidence type="ECO:0000256" key="3">
    <source>
        <dbReference type="ARBA" id="ARBA00022475"/>
    </source>
</evidence>
<dbReference type="InterPro" id="IPR005170">
    <property type="entry name" value="Transptr-assoc_dom"/>
</dbReference>
<feature type="transmembrane region" description="Helical" evidence="11">
    <location>
        <begin position="149"/>
        <end position="170"/>
    </location>
</feature>
<evidence type="ECO:0000259" key="13">
    <source>
        <dbReference type="PROSITE" id="PS51846"/>
    </source>
</evidence>
<evidence type="ECO:0000256" key="10">
    <source>
        <dbReference type="PROSITE-ProRule" id="PRU01193"/>
    </source>
</evidence>
<evidence type="ECO:0000256" key="1">
    <source>
        <dbReference type="ARBA" id="ARBA00004651"/>
    </source>
</evidence>
<comment type="caution">
    <text evidence="14">The sequence shown here is derived from an EMBL/GenBank/DDBJ whole genome shotgun (WGS) entry which is preliminary data.</text>
</comment>
<evidence type="ECO:0000313" key="14">
    <source>
        <dbReference type="EMBL" id="PPK84612.1"/>
    </source>
</evidence>
<feature type="transmembrane region" description="Helical" evidence="11">
    <location>
        <begin position="20"/>
        <end position="48"/>
    </location>
</feature>
<dbReference type="InterPro" id="IPR036318">
    <property type="entry name" value="FAD-bd_PCMH-like_sf"/>
</dbReference>
<name>A0A2S6I0X4_9BACT</name>
<dbReference type="PROSITE" id="PS51846">
    <property type="entry name" value="CNNM"/>
    <property type="match status" value="1"/>
</dbReference>
<dbReference type="Pfam" id="PF00571">
    <property type="entry name" value="CBS"/>
    <property type="match status" value="2"/>
</dbReference>
<dbReference type="SUPFAM" id="SSF54631">
    <property type="entry name" value="CBS-domain pair"/>
    <property type="match status" value="1"/>
</dbReference>
<dbReference type="CDD" id="cd04590">
    <property type="entry name" value="CBS_pair_CorC_HlyC_assoc"/>
    <property type="match status" value="1"/>
</dbReference>
<dbReference type="SUPFAM" id="SSF56176">
    <property type="entry name" value="FAD-binding/transporter-associated domain-like"/>
    <property type="match status" value="1"/>
</dbReference>
<feature type="domain" description="CBS" evidence="12">
    <location>
        <begin position="270"/>
        <end position="329"/>
    </location>
</feature>
<evidence type="ECO:0000313" key="15">
    <source>
        <dbReference type="Proteomes" id="UP000237662"/>
    </source>
</evidence>
<gene>
    <name evidence="14" type="ORF">CLV84_3774</name>
</gene>
<evidence type="ECO:0000256" key="4">
    <source>
        <dbReference type="ARBA" id="ARBA00022692"/>
    </source>
</evidence>
<dbReference type="Pfam" id="PF03471">
    <property type="entry name" value="CorC_HlyC"/>
    <property type="match status" value="1"/>
</dbReference>
<keyword evidence="7 9" id="KW-0129">CBS domain</keyword>
<evidence type="ECO:0000256" key="6">
    <source>
        <dbReference type="ARBA" id="ARBA00022989"/>
    </source>
</evidence>
<sequence length="497" mass="56088">MARPIFVFPESQLLDATEFLFSFLPGTLLLSYGMELVLGLIIISALLLMSGLVSGSEVAFFSLTANDYEELEQEGDPARETLYELRDKPRLLLATILIANNFINIAIVLVSEIILRKIFPESLFAYWAQTIQDNLAFTRRFTDVGLSNAIGFAITVIGVTFLLVLFGEVAPKVYASYNKKTLAIAMARPINLLMRAFHPLASSLVQGAGFIERRLENHRMDAAAASQEDIDEAIDLTVNSDDGGEDNQRQDVDILKRIVKFNNVTVRQIMRARGDVVAVENKIGYHELRDVIRESSYSRIPVFEEDFDKVKGLLYVKDLLGHRNEPESFDWVRLVREDILFVPENKKISDLLKEFQTEKTHMAIVVDEYGGTEGIVTLEDVLEEVIGDIHDEFDENEEIVYQRIDDLNYVFDGKTMLNDVYRLLELPTSTFTSVKGEAESLAGLLLEILGRLPETGEEIIYNTYRFQAMAVNKRRIQEVLITLPESADPDGPDPTEA</sequence>
<dbReference type="PANTHER" id="PTHR22777">
    <property type="entry name" value="HEMOLYSIN-RELATED"/>
    <property type="match status" value="1"/>
</dbReference>
<dbReference type="GO" id="GO:0005886">
    <property type="term" value="C:plasma membrane"/>
    <property type="evidence" value="ECO:0007669"/>
    <property type="project" value="UniProtKB-SubCell"/>
</dbReference>
<keyword evidence="6 10" id="KW-1133">Transmembrane helix</keyword>
<evidence type="ECO:0000256" key="5">
    <source>
        <dbReference type="ARBA" id="ARBA00022737"/>
    </source>
</evidence>
<dbReference type="EMBL" id="PTJC01000007">
    <property type="protein sequence ID" value="PPK84612.1"/>
    <property type="molecule type" value="Genomic_DNA"/>
</dbReference>
<dbReference type="InterPro" id="IPR044751">
    <property type="entry name" value="Ion_transp-like_CBS"/>
</dbReference>
<dbReference type="InterPro" id="IPR019862">
    <property type="entry name" value="Motility-assoc_prot_GldE"/>
</dbReference>
<keyword evidence="4 10" id="KW-0812">Transmembrane</keyword>
<dbReference type="AlphaFoldDB" id="A0A2S6I0X4"/>
<dbReference type="Gene3D" id="3.30.465.10">
    <property type="match status" value="1"/>
</dbReference>
<evidence type="ECO:0000256" key="2">
    <source>
        <dbReference type="ARBA" id="ARBA00006337"/>
    </source>
</evidence>
<keyword evidence="8 10" id="KW-0472">Membrane</keyword>
<comment type="similarity">
    <text evidence="2">Belongs to the UPF0053 family.</text>
</comment>
<dbReference type="NCBIfam" id="TIGR03520">
    <property type="entry name" value="GldE"/>
    <property type="match status" value="1"/>
</dbReference>
<dbReference type="PANTHER" id="PTHR22777:SF32">
    <property type="entry name" value="UPF0053 INNER MEMBRANE PROTEIN YFJD"/>
    <property type="match status" value="1"/>
</dbReference>
<organism evidence="14 15">
    <name type="scientific">Neolewinella xylanilytica</name>
    <dbReference type="NCBI Taxonomy" id="1514080"/>
    <lineage>
        <taxon>Bacteria</taxon>
        <taxon>Pseudomonadati</taxon>
        <taxon>Bacteroidota</taxon>
        <taxon>Saprospiria</taxon>
        <taxon>Saprospirales</taxon>
        <taxon>Lewinellaceae</taxon>
        <taxon>Neolewinella</taxon>
    </lineage>
</organism>
<evidence type="ECO:0000256" key="7">
    <source>
        <dbReference type="ARBA" id="ARBA00023122"/>
    </source>
</evidence>
<dbReference type="Proteomes" id="UP000237662">
    <property type="component" value="Unassembled WGS sequence"/>
</dbReference>
<feature type="domain" description="CBS" evidence="12">
    <location>
        <begin position="334"/>
        <end position="392"/>
    </location>
</feature>
<dbReference type="SMART" id="SM01091">
    <property type="entry name" value="CorC_HlyC"/>
    <property type="match status" value="1"/>
</dbReference>
<dbReference type="GO" id="GO:0050660">
    <property type="term" value="F:flavin adenine dinucleotide binding"/>
    <property type="evidence" value="ECO:0007669"/>
    <property type="project" value="InterPro"/>
</dbReference>